<organism evidence="1 2">
    <name type="scientific">Bauhinia variegata</name>
    <name type="common">Purple orchid tree</name>
    <name type="synonym">Phanera variegata</name>
    <dbReference type="NCBI Taxonomy" id="167791"/>
    <lineage>
        <taxon>Eukaryota</taxon>
        <taxon>Viridiplantae</taxon>
        <taxon>Streptophyta</taxon>
        <taxon>Embryophyta</taxon>
        <taxon>Tracheophyta</taxon>
        <taxon>Spermatophyta</taxon>
        <taxon>Magnoliopsida</taxon>
        <taxon>eudicotyledons</taxon>
        <taxon>Gunneridae</taxon>
        <taxon>Pentapetalae</taxon>
        <taxon>rosids</taxon>
        <taxon>fabids</taxon>
        <taxon>Fabales</taxon>
        <taxon>Fabaceae</taxon>
        <taxon>Cercidoideae</taxon>
        <taxon>Cercideae</taxon>
        <taxon>Bauhiniinae</taxon>
        <taxon>Bauhinia</taxon>
    </lineage>
</organism>
<sequence>MTARLEPSFNLELDGANQLSNLWFMSKKKNPDTNIPQALRWRKREQEAPANSPRHQEAPTTRPIKLRRWCRCCRSQRLALITTQTSGLGSTLATTATATGDRLMGKAVEAIISDREWMVLGDVTQSELSATVDLES</sequence>
<name>A0ACB9M420_BAUVA</name>
<dbReference type="Proteomes" id="UP000828941">
    <property type="component" value="Chromosome 10"/>
</dbReference>
<comment type="caution">
    <text evidence="1">The sequence shown here is derived from an EMBL/GenBank/DDBJ whole genome shotgun (WGS) entry which is preliminary data.</text>
</comment>
<evidence type="ECO:0000313" key="1">
    <source>
        <dbReference type="EMBL" id="KAI4317660.1"/>
    </source>
</evidence>
<accession>A0ACB9M420</accession>
<dbReference type="EMBL" id="CM039435">
    <property type="protein sequence ID" value="KAI4317660.1"/>
    <property type="molecule type" value="Genomic_DNA"/>
</dbReference>
<proteinExistence type="predicted"/>
<keyword evidence="2" id="KW-1185">Reference proteome</keyword>
<reference evidence="1 2" key="1">
    <citation type="journal article" date="2022" name="DNA Res.">
        <title>Chromosomal-level genome assembly of the orchid tree Bauhinia variegata (Leguminosae; Cercidoideae) supports the allotetraploid origin hypothesis of Bauhinia.</title>
        <authorList>
            <person name="Zhong Y."/>
            <person name="Chen Y."/>
            <person name="Zheng D."/>
            <person name="Pang J."/>
            <person name="Liu Y."/>
            <person name="Luo S."/>
            <person name="Meng S."/>
            <person name="Qian L."/>
            <person name="Wei D."/>
            <person name="Dai S."/>
            <person name="Zhou R."/>
        </authorList>
    </citation>
    <scope>NUCLEOTIDE SEQUENCE [LARGE SCALE GENOMIC DNA]</scope>
    <source>
        <strain evidence="1">BV-YZ2020</strain>
    </source>
</reference>
<protein>
    <submittedName>
        <fullName evidence="1">Uncharacterized protein</fullName>
    </submittedName>
</protein>
<evidence type="ECO:0000313" key="2">
    <source>
        <dbReference type="Proteomes" id="UP000828941"/>
    </source>
</evidence>
<gene>
    <name evidence="1" type="ORF">L6164_025511</name>
</gene>